<protein>
    <submittedName>
        <fullName evidence="2">Uncharacterized protein</fullName>
    </submittedName>
</protein>
<dbReference type="Proteomes" id="UP000503447">
    <property type="component" value="Chromosome"/>
</dbReference>
<gene>
    <name evidence="2" type="ORF">FTUN_5786</name>
</gene>
<dbReference type="AlphaFoldDB" id="A0A6M5YVZ1"/>
<feature type="region of interest" description="Disordered" evidence="1">
    <location>
        <begin position="1"/>
        <end position="50"/>
    </location>
</feature>
<name>A0A6M5YVZ1_9BACT</name>
<sequence>MHAGEIGAAELLLSHRLPDRTGRRTGSTPARRTRPRADAGRAGAESKRLRKAVAGVEDFPPDDKTKTRVRWPS</sequence>
<reference evidence="3" key="1">
    <citation type="submission" date="2020-05" db="EMBL/GenBank/DDBJ databases">
        <title>Frigoriglobus tundricola gen. nov., sp. nov., a psychrotolerant cellulolytic planctomycete of the family Gemmataceae with two divergent copies of 16S rRNA gene.</title>
        <authorList>
            <person name="Kulichevskaya I.S."/>
            <person name="Ivanova A.A."/>
            <person name="Naumoff D.G."/>
            <person name="Beletsky A.V."/>
            <person name="Rijpstra W.I.C."/>
            <person name="Sinninghe Damste J.S."/>
            <person name="Mardanov A.V."/>
            <person name="Ravin N.V."/>
            <person name="Dedysh S.N."/>
        </authorList>
    </citation>
    <scope>NUCLEOTIDE SEQUENCE [LARGE SCALE GENOMIC DNA]</scope>
    <source>
        <strain evidence="3">PL17</strain>
    </source>
</reference>
<evidence type="ECO:0000313" key="2">
    <source>
        <dbReference type="EMBL" id="QJW98205.1"/>
    </source>
</evidence>
<feature type="compositionally biased region" description="Basic and acidic residues" evidence="1">
    <location>
        <begin position="35"/>
        <end position="47"/>
    </location>
</feature>
<dbReference type="KEGG" id="ftj:FTUN_5786"/>
<proteinExistence type="predicted"/>
<dbReference type="EMBL" id="CP053452">
    <property type="protein sequence ID" value="QJW98205.1"/>
    <property type="molecule type" value="Genomic_DNA"/>
</dbReference>
<accession>A0A6M5YVZ1</accession>
<organism evidence="2 3">
    <name type="scientific">Frigoriglobus tundricola</name>
    <dbReference type="NCBI Taxonomy" id="2774151"/>
    <lineage>
        <taxon>Bacteria</taxon>
        <taxon>Pseudomonadati</taxon>
        <taxon>Planctomycetota</taxon>
        <taxon>Planctomycetia</taxon>
        <taxon>Gemmatales</taxon>
        <taxon>Gemmataceae</taxon>
        <taxon>Frigoriglobus</taxon>
    </lineage>
</organism>
<evidence type="ECO:0000256" key="1">
    <source>
        <dbReference type="SAM" id="MobiDB-lite"/>
    </source>
</evidence>
<evidence type="ECO:0000313" key="3">
    <source>
        <dbReference type="Proteomes" id="UP000503447"/>
    </source>
</evidence>
<keyword evidence="3" id="KW-1185">Reference proteome</keyword>